<feature type="transmembrane region" description="Helical" evidence="8">
    <location>
        <begin position="360"/>
        <end position="379"/>
    </location>
</feature>
<dbReference type="PIRSF" id="PIRSF016636">
    <property type="entry name" value="AlgI_DltB"/>
    <property type="match status" value="1"/>
</dbReference>
<dbReference type="PANTHER" id="PTHR13285:SF18">
    <property type="entry name" value="PROTEIN-CYSTEINE N-PALMITOYLTRANSFERASE RASP"/>
    <property type="match status" value="1"/>
</dbReference>
<feature type="transmembrane region" description="Helical" evidence="8">
    <location>
        <begin position="440"/>
        <end position="462"/>
    </location>
</feature>
<dbReference type="RefSeq" id="WP_249283806.1">
    <property type="nucleotide sequence ID" value="NZ_JACRST010000044.1"/>
</dbReference>
<dbReference type="AlphaFoldDB" id="A0A926E120"/>
<feature type="transmembrane region" description="Helical" evidence="8">
    <location>
        <begin position="30"/>
        <end position="48"/>
    </location>
</feature>
<feature type="transmembrane region" description="Helical" evidence="8">
    <location>
        <begin position="227"/>
        <end position="247"/>
    </location>
</feature>
<comment type="subcellular location">
    <subcellularLocation>
        <location evidence="1">Cell membrane</location>
        <topology evidence="1">Multi-pass membrane protein</topology>
    </subcellularLocation>
</comment>
<feature type="transmembrane region" description="Helical" evidence="8">
    <location>
        <begin position="6"/>
        <end position="23"/>
    </location>
</feature>
<evidence type="ECO:0008006" key="11">
    <source>
        <dbReference type="Google" id="ProtNLM"/>
    </source>
</evidence>
<comment type="caution">
    <text evidence="9">The sequence shown here is derived from an EMBL/GenBank/DDBJ whole genome shotgun (WGS) entry which is preliminary data.</text>
</comment>
<dbReference type="GO" id="GO:0016746">
    <property type="term" value="F:acyltransferase activity"/>
    <property type="evidence" value="ECO:0007669"/>
    <property type="project" value="UniProtKB-KW"/>
</dbReference>
<name>A0A926E120_9FIRM</name>
<dbReference type="EMBL" id="JACRST010000044">
    <property type="protein sequence ID" value="MBC8547811.1"/>
    <property type="molecule type" value="Genomic_DNA"/>
</dbReference>
<dbReference type="Pfam" id="PF03062">
    <property type="entry name" value="MBOAT"/>
    <property type="match status" value="1"/>
</dbReference>
<feature type="transmembrane region" description="Helical" evidence="8">
    <location>
        <begin position="413"/>
        <end position="434"/>
    </location>
</feature>
<feature type="transmembrane region" description="Helical" evidence="8">
    <location>
        <begin position="126"/>
        <end position="144"/>
    </location>
</feature>
<evidence type="ECO:0000256" key="4">
    <source>
        <dbReference type="ARBA" id="ARBA00022692"/>
    </source>
</evidence>
<dbReference type="InterPro" id="IPR004299">
    <property type="entry name" value="MBOAT_fam"/>
</dbReference>
<dbReference type="GO" id="GO:0005886">
    <property type="term" value="C:plasma membrane"/>
    <property type="evidence" value="ECO:0007669"/>
    <property type="project" value="UniProtKB-SubCell"/>
</dbReference>
<evidence type="ECO:0000256" key="6">
    <source>
        <dbReference type="ARBA" id="ARBA00023136"/>
    </source>
</evidence>
<feature type="transmembrane region" description="Helical" evidence="8">
    <location>
        <begin position="332"/>
        <end position="353"/>
    </location>
</feature>
<keyword evidence="7" id="KW-0808">Transferase</keyword>
<dbReference type="InterPro" id="IPR024194">
    <property type="entry name" value="Ac/AlaTfrase_AlgI/DltB"/>
</dbReference>
<evidence type="ECO:0000256" key="8">
    <source>
        <dbReference type="SAM" id="Phobius"/>
    </source>
</evidence>
<comment type="similarity">
    <text evidence="2 7">Belongs to the membrane-bound acyltransferase family.</text>
</comment>
<dbReference type="PANTHER" id="PTHR13285">
    <property type="entry name" value="ACYLTRANSFERASE"/>
    <property type="match status" value="1"/>
</dbReference>
<evidence type="ECO:0000313" key="10">
    <source>
        <dbReference type="Proteomes" id="UP000653127"/>
    </source>
</evidence>
<sequence>MNLYSLSFIYLFLPLSVFVYYLTPARAKNAILVLISLCFYALAEPRYLSLMVGSVLLDYAACRGMEWLDGIAGVEDGDPGGARRRFLGLTAPSARTALMLLVLVKNAGLVVLLSHFTQNRELWRPLGVLIFAVTSLGYALDVYRYETPCEHNLIDFSLFCVLFTKLPAGPLVRWNEMKAQMGSRRPSLSLISEGAILYIQGLAKKVLLGNQMTAIYDQLAALPRSQLSVVSAWLMTAALALAVYFNLSSLCDMARGLGKMFSIELPRNFYYPYQSRSVTEFVGRFNSTVSSFFSAYLPEKWRSSQRSGAETVFSVAVVTLFWGVWFGFRVNYIIWALYFVLFQLLELLGVGSFLKKLPALFSRIYTFAVVLLSFVIFAGNNVDQSMRYFTTMLGIGGPKLYTDRAMYIASSNYVLLIIAFVLCTSLCDMGLRWLRKKVPVFSEILGMIVNVALLVISTAFLLV</sequence>
<feature type="transmembrane region" description="Helical" evidence="8">
    <location>
        <begin position="96"/>
        <end position="114"/>
    </location>
</feature>
<keyword evidence="3 7" id="KW-1003">Cell membrane</keyword>
<accession>A0A926E120</accession>
<keyword evidence="6 7" id="KW-0472">Membrane</keyword>
<evidence type="ECO:0000256" key="7">
    <source>
        <dbReference type="PIRNR" id="PIRNR016636"/>
    </source>
</evidence>
<evidence type="ECO:0000256" key="1">
    <source>
        <dbReference type="ARBA" id="ARBA00004651"/>
    </source>
</evidence>
<dbReference type="InterPro" id="IPR051085">
    <property type="entry name" value="MB_O-acyltransferase"/>
</dbReference>
<feature type="transmembrane region" description="Helical" evidence="8">
    <location>
        <begin position="308"/>
        <end position="326"/>
    </location>
</feature>
<organism evidence="9 10">
    <name type="scientific">Ligaoa zhengdingensis</name>
    <dbReference type="NCBI Taxonomy" id="2763658"/>
    <lineage>
        <taxon>Bacteria</taxon>
        <taxon>Bacillati</taxon>
        <taxon>Bacillota</taxon>
        <taxon>Clostridia</taxon>
        <taxon>Eubacteriales</taxon>
        <taxon>Oscillospiraceae</taxon>
        <taxon>Ligaoa</taxon>
    </lineage>
</organism>
<dbReference type="Proteomes" id="UP000653127">
    <property type="component" value="Unassembled WGS sequence"/>
</dbReference>
<protein>
    <recommendedName>
        <fullName evidence="11">Alginate O-acetyltransferase complex protein AlgI</fullName>
    </recommendedName>
</protein>
<proteinExistence type="inferred from homology"/>
<keyword evidence="10" id="KW-1185">Reference proteome</keyword>
<keyword evidence="7" id="KW-0012">Acyltransferase</keyword>
<evidence type="ECO:0000256" key="5">
    <source>
        <dbReference type="ARBA" id="ARBA00022989"/>
    </source>
</evidence>
<evidence type="ECO:0000256" key="2">
    <source>
        <dbReference type="ARBA" id="ARBA00010323"/>
    </source>
</evidence>
<keyword evidence="5 8" id="KW-1133">Transmembrane helix</keyword>
<reference evidence="9" key="1">
    <citation type="submission" date="2020-08" db="EMBL/GenBank/DDBJ databases">
        <title>Genome public.</title>
        <authorList>
            <person name="Liu C."/>
            <person name="Sun Q."/>
        </authorList>
    </citation>
    <scope>NUCLEOTIDE SEQUENCE</scope>
    <source>
        <strain evidence="9">NSJ-31</strain>
    </source>
</reference>
<evidence type="ECO:0000256" key="3">
    <source>
        <dbReference type="ARBA" id="ARBA00022475"/>
    </source>
</evidence>
<gene>
    <name evidence="9" type="ORF">H8711_12905</name>
</gene>
<keyword evidence="4 8" id="KW-0812">Transmembrane</keyword>
<evidence type="ECO:0000313" key="9">
    <source>
        <dbReference type="EMBL" id="MBC8547811.1"/>
    </source>
</evidence>